<organism evidence="8 9">
    <name type="scientific">Candidatus Blackburnbacteria bacterium RIFCSPLOWO2_01_FULL_40_20</name>
    <dbReference type="NCBI Taxonomy" id="1797519"/>
    <lineage>
        <taxon>Bacteria</taxon>
        <taxon>Candidatus Blackburniibacteriota</taxon>
    </lineage>
</organism>
<evidence type="ECO:0000313" key="9">
    <source>
        <dbReference type="Proteomes" id="UP000178659"/>
    </source>
</evidence>
<protein>
    <recommendedName>
        <fullName evidence="7">ComEC/Rec2-related protein domain-containing protein</fullName>
    </recommendedName>
</protein>
<dbReference type="AlphaFoldDB" id="A0A1G1VBI4"/>
<accession>A0A1G1VBI4</accession>
<evidence type="ECO:0000259" key="7">
    <source>
        <dbReference type="Pfam" id="PF03772"/>
    </source>
</evidence>
<feature type="transmembrane region" description="Helical" evidence="6">
    <location>
        <begin position="373"/>
        <end position="393"/>
    </location>
</feature>
<evidence type="ECO:0000256" key="6">
    <source>
        <dbReference type="SAM" id="Phobius"/>
    </source>
</evidence>
<keyword evidence="4 6" id="KW-1133">Transmembrane helix</keyword>
<dbReference type="EMBL" id="MHCC01000024">
    <property type="protein sequence ID" value="OGY12788.1"/>
    <property type="molecule type" value="Genomic_DNA"/>
</dbReference>
<comment type="subcellular location">
    <subcellularLocation>
        <location evidence="1">Cell membrane</location>
        <topology evidence="1">Multi-pass membrane protein</topology>
    </subcellularLocation>
</comment>
<evidence type="ECO:0000256" key="3">
    <source>
        <dbReference type="ARBA" id="ARBA00022692"/>
    </source>
</evidence>
<keyword evidence="3 6" id="KW-0812">Transmembrane</keyword>
<proteinExistence type="predicted"/>
<evidence type="ECO:0000313" key="8">
    <source>
        <dbReference type="EMBL" id="OGY12788.1"/>
    </source>
</evidence>
<feature type="domain" description="ComEC/Rec2-related protein" evidence="7">
    <location>
        <begin position="148"/>
        <end position="392"/>
    </location>
</feature>
<sequence length="395" mass="44005">MKISNFKFQIKSSLPQIKFVVVVVVIYSALFMIRYDTVRLSFSEGQTVRVEGEISDSQIEGVRQNLTIGQFKFYLNRFPEYQYGDKIKVEGIVQQGKSGWYLKDPKVISEFSGQPSGLKKILVDFRKRVLSLYNHYFSEPHGSLLAGMILGTKNSLDINFFEALRKTSTLHVVVASGTNIAFFGGGTLFIFASLIGRKKAIVLSLFCIFCYTVLVGFQPPIVRAAIMGAIAFTAQALGREAASWRALFIAAGGMLLINPLWLWDLGFQLSFLATGGILGFEERIKGVVDKGDKEDRGRWGSWGRFVPGVFKDSFSTTLAAQLAVTPLLFIKLGQFSPISLLVNTLVLWTVPFIMFGGVLTALVGLIYEPLGQVVAWFVWLPLEYFVKIVKLFGSY</sequence>
<feature type="transmembrane region" description="Helical" evidence="6">
    <location>
        <begin position="242"/>
        <end position="263"/>
    </location>
</feature>
<feature type="transmembrane region" description="Helical" evidence="6">
    <location>
        <begin position="345"/>
        <end position="367"/>
    </location>
</feature>
<dbReference type="GO" id="GO:0005886">
    <property type="term" value="C:plasma membrane"/>
    <property type="evidence" value="ECO:0007669"/>
    <property type="project" value="UniProtKB-SubCell"/>
</dbReference>
<feature type="transmembrane region" description="Helical" evidence="6">
    <location>
        <begin position="201"/>
        <end position="222"/>
    </location>
</feature>
<dbReference type="Pfam" id="PF03772">
    <property type="entry name" value="Competence"/>
    <property type="match status" value="1"/>
</dbReference>
<feature type="transmembrane region" description="Helical" evidence="6">
    <location>
        <begin position="314"/>
        <end position="333"/>
    </location>
</feature>
<feature type="transmembrane region" description="Helical" evidence="6">
    <location>
        <begin position="16"/>
        <end position="33"/>
    </location>
</feature>
<comment type="caution">
    <text evidence="8">The sequence shown here is derived from an EMBL/GenBank/DDBJ whole genome shotgun (WGS) entry which is preliminary data.</text>
</comment>
<name>A0A1G1VBI4_9BACT</name>
<evidence type="ECO:0000256" key="1">
    <source>
        <dbReference type="ARBA" id="ARBA00004651"/>
    </source>
</evidence>
<dbReference type="InterPro" id="IPR052159">
    <property type="entry name" value="Competence_DNA_uptake"/>
</dbReference>
<evidence type="ECO:0000256" key="5">
    <source>
        <dbReference type="ARBA" id="ARBA00023136"/>
    </source>
</evidence>
<keyword evidence="2" id="KW-1003">Cell membrane</keyword>
<evidence type="ECO:0000256" key="4">
    <source>
        <dbReference type="ARBA" id="ARBA00022989"/>
    </source>
</evidence>
<feature type="transmembrane region" description="Helical" evidence="6">
    <location>
        <begin position="170"/>
        <end position="195"/>
    </location>
</feature>
<evidence type="ECO:0000256" key="2">
    <source>
        <dbReference type="ARBA" id="ARBA00022475"/>
    </source>
</evidence>
<dbReference type="PANTHER" id="PTHR30619">
    <property type="entry name" value="DNA INTERNALIZATION/COMPETENCE PROTEIN COMEC/REC2"/>
    <property type="match status" value="1"/>
</dbReference>
<reference evidence="8 9" key="1">
    <citation type="journal article" date="2016" name="Nat. Commun.">
        <title>Thousands of microbial genomes shed light on interconnected biogeochemical processes in an aquifer system.</title>
        <authorList>
            <person name="Anantharaman K."/>
            <person name="Brown C.T."/>
            <person name="Hug L.A."/>
            <person name="Sharon I."/>
            <person name="Castelle C.J."/>
            <person name="Probst A.J."/>
            <person name="Thomas B.C."/>
            <person name="Singh A."/>
            <person name="Wilkins M.J."/>
            <person name="Karaoz U."/>
            <person name="Brodie E.L."/>
            <person name="Williams K.H."/>
            <person name="Hubbard S.S."/>
            <person name="Banfield J.F."/>
        </authorList>
    </citation>
    <scope>NUCLEOTIDE SEQUENCE [LARGE SCALE GENOMIC DNA]</scope>
</reference>
<dbReference type="NCBIfam" id="TIGR00360">
    <property type="entry name" value="ComEC_N-term"/>
    <property type="match status" value="1"/>
</dbReference>
<dbReference type="Proteomes" id="UP000178659">
    <property type="component" value="Unassembled WGS sequence"/>
</dbReference>
<keyword evidence="5 6" id="KW-0472">Membrane</keyword>
<dbReference type="PANTHER" id="PTHR30619:SF1">
    <property type="entry name" value="RECOMBINATION PROTEIN 2"/>
    <property type="match status" value="1"/>
</dbReference>
<gene>
    <name evidence="8" type="ORF">A3A77_02840</name>
</gene>
<dbReference type="InterPro" id="IPR004477">
    <property type="entry name" value="ComEC_N"/>
</dbReference>